<dbReference type="PANTHER" id="PTHR45339:SF1">
    <property type="entry name" value="HYBRID SIGNAL TRANSDUCTION HISTIDINE KINASE J"/>
    <property type="match status" value="1"/>
</dbReference>
<keyword evidence="9" id="KW-1133">Transmembrane helix</keyword>
<feature type="modified residue" description="Phosphohistidine" evidence="12">
    <location>
        <position position="1539"/>
    </location>
</feature>
<evidence type="ECO:0000256" key="3">
    <source>
        <dbReference type="ARBA" id="ARBA00012438"/>
    </source>
</evidence>
<dbReference type="CDD" id="cd00130">
    <property type="entry name" value="PAS"/>
    <property type="match status" value="1"/>
</dbReference>
<accession>A0ABV4VM86</accession>
<evidence type="ECO:0000259" key="15">
    <source>
        <dbReference type="PROSITE" id="PS50110"/>
    </source>
</evidence>
<keyword evidence="10" id="KW-0902">Two-component regulatory system</keyword>
<dbReference type="Pfam" id="PF02518">
    <property type="entry name" value="HATPase_c"/>
    <property type="match status" value="1"/>
</dbReference>
<dbReference type="InterPro" id="IPR003661">
    <property type="entry name" value="HisK_dim/P_dom"/>
</dbReference>
<sequence>MAVFGILSGRLDKAIRHIFTAIGDQRQRVKPSVGVISSLGYFACLLSLSASLLCLWPNTVAANEMSLQEHRQALSQLTPAQKLAHSHRVSMILEADRPFWNQVAKFAKIAAMDLNIQLDIVYGDGTPETLLALGHEAIDNAVAGIIFVPILGMGQDLLVEAKRNNIPVVTINSEFAQSSLALRTQNPNWVGKVTMNSSNLGQNLLEKMFEEEASSEQMNLLLLAGSKDNLDVQKRTAELKNAVSRQFANAKFKVVNTDWSASAARAAYLKAIQQDPNINTVIAMNTTMAMAVTHEAEADTSRPMPHIGSLSWNHQLAQGIQKGTVAAGVGGVEFQGAFGLVLLFDYLNGVDTRAKGFEFQVLPLIISPNNYNDYYELLDFDSLQPDFSRVSLALNTNLFLVDFRLGSLIPNMDVHRFMTLLSVEERAFINNNPIVKVGIDPHSAPIDFIDENGIHRGMMADYLAEISRVVPLIFQTYNEGSWQQAIDEFKRHDVDMLSLASANAGREQWMLFTDAINQYPPVIVTHVDGEHPSSLEQLKGKSVSVVSGDVTQTQLLEDYPEIVLIPFENLEQALTAVKQHQVDAAFVNFPSTAYLLQSPQFNRLQIVSASDYRFGISMGVRKDWPELQSILNKALAQIPQDKVREIQHRWVNVQYELGLKKQQVFDWAVRIAVAVVLVLLMFSLRNRRLNKDIAQRIHTEEQLSLSMNKFQALFDSAVDACVITDRQGVIIECNSALLSLLKYQHKHQLIGRRTLVYYPPHLGETDNETLFEQRLQTVLEQGQLRFEADFVTSMAEIVNVEVTLKRIELNGSLFVLGTYHDLSERKLMNALLERERDLLKHVLGRSPIGVWICIEGVCRYVNEQITEMTGLQVGQSVYPIFAQPDDYRCHISELDLSQDSTVFETQLFDCKGQRRDVLLTAYHTVQDGQNANLCWALDITDTKSIQDELAIAKDAAEAANRAKSDFLANMSHEIRTPMNAILGMSYLVLQTELSSKQRDYVGKVHQAAGSLLGILNDILDFSKIEAEKMDIECAVFDLDDVLSNLANVVSYKVEEKNMAFIFDLPPELPRYYHGDGLRLGQILINYCNNAVKFSHNDSNVVLSCESQMHGEQVELTFCVEDFGIGIPEQKQGVLFGSFEQVDASTSREYGGTGLGLAICKRLAHLMGGEVWCESELGVGSRFYVRLTLDCADTYDPNALFDPLAGETAKLIGLHPRLDKLLTIHGVSANMQVESADVDTVIAQLKQSSTRQLLICDYSAFVPELLEALAVNQASRMLLIGQLSDQDSLRQLIENNDRVISQTKPLTPIAIGNALLSLLGHQSEDGRQVQQDHSLHALKTQLAGAEVLLVEDNQLNQELAVELLRQAGINVTVANHGLEAIERVEQQYFDCVLMDCQMPVLDGYEATRRIRELPQFANLPILAMTANAMSGDIEKALAVGMNDQITKPVHVKDLYTVMARWITPKQRKSVPLVLKRSTHAQDLPQLEGLSIQNGLSHCDHNESLYSHLLGLFINTSKTLLGQQQRAWQEENADELRLSLHTLKGVAANVGAMEISRLAGELEQQCLTAKRSFTVELHEQLLALQTELQCLVSGLESWHQQNNSIKPEASLSDEALAAMWAQLEQSLLEYNTNALEWVNKLTHAPQLQGESGLLKQLKMDVELFDFEQALVRLQTLKQAQDERAATCS</sequence>
<dbReference type="Pfam" id="PF13407">
    <property type="entry name" value="Peripla_BP_4"/>
    <property type="match status" value="1"/>
</dbReference>
<dbReference type="CDD" id="cd01007">
    <property type="entry name" value="PBP2_BvgS_HisK_like"/>
    <property type="match status" value="1"/>
</dbReference>
<dbReference type="EMBL" id="JBHFGU010000006">
    <property type="protein sequence ID" value="MFB2621418.1"/>
    <property type="molecule type" value="Genomic_DNA"/>
</dbReference>
<dbReference type="InterPro" id="IPR035965">
    <property type="entry name" value="PAS-like_dom_sf"/>
</dbReference>
<evidence type="ECO:0000259" key="14">
    <source>
        <dbReference type="PROSITE" id="PS50109"/>
    </source>
</evidence>
<dbReference type="SUPFAM" id="SSF47226">
    <property type="entry name" value="Histidine-containing phosphotransfer domain, HPT domain"/>
    <property type="match status" value="1"/>
</dbReference>
<feature type="domain" description="HPt" evidence="16">
    <location>
        <begin position="1500"/>
        <end position="1596"/>
    </location>
</feature>
<dbReference type="InterPro" id="IPR028082">
    <property type="entry name" value="Peripla_BP_I"/>
</dbReference>
<evidence type="ECO:0000256" key="11">
    <source>
        <dbReference type="ARBA" id="ARBA00023136"/>
    </source>
</evidence>
<dbReference type="InterPro" id="IPR005467">
    <property type="entry name" value="His_kinase_dom"/>
</dbReference>
<dbReference type="PRINTS" id="PR00344">
    <property type="entry name" value="BCTRLSENSOR"/>
</dbReference>
<evidence type="ECO:0000313" key="17">
    <source>
        <dbReference type="EMBL" id="MFB2621418.1"/>
    </source>
</evidence>
<dbReference type="SMART" id="SM00448">
    <property type="entry name" value="REC"/>
    <property type="match status" value="1"/>
</dbReference>
<protein>
    <recommendedName>
        <fullName evidence="3">histidine kinase</fullName>
        <ecNumber evidence="3">2.7.13.3</ecNumber>
    </recommendedName>
</protein>
<dbReference type="InterPro" id="IPR036641">
    <property type="entry name" value="HPT_dom_sf"/>
</dbReference>
<dbReference type="InterPro" id="IPR001638">
    <property type="entry name" value="Solute-binding_3/MltF_N"/>
</dbReference>
<dbReference type="SUPFAM" id="SSF53850">
    <property type="entry name" value="Periplasmic binding protein-like II"/>
    <property type="match status" value="1"/>
</dbReference>
<evidence type="ECO:0000256" key="13">
    <source>
        <dbReference type="PROSITE-ProRule" id="PRU00169"/>
    </source>
</evidence>
<keyword evidence="4" id="KW-1003">Cell membrane</keyword>
<evidence type="ECO:0000256" key="5">
    <source>
        <dbReference type="ARBA" id="ARBA00022553"/>
    </source>
</evidence>
<evidence type="ECO:0000256" key="8">
    <source>
        <dbReference type="ARBA" id="ARBA00022840"/>
    </source>
</evidence>
<dbReference type="Pfam" id="PF00072">
    <property type="entry name" value="Response_reg"/>
    <property type="match status" value="1"/>
</dbReference>
<dbReference type="PROSITE" id="PS50109">
    <property type="entry name" value="HIS_KIN"/>
    <property type="match status" value="1"/>
</dbReference>
<dbReference type="Gene3D" id="3.30.565.10">
    <property type="entry name" value="Histidine kinase-like ATPase, C-terminal domain"/>
    <property type="match status" value="1"/>
</dbReference>
<evidence type="ECO:0000259" key="16">
    <source>
        <dbReference type="PROSITE" id="PS50894"/>
    </source>
</evidence>
<dbReference type="InterPro" id="IPR036097">
    <property type="entry name" value="HisK_dim/P_sf"/>
</dbReference>
<keyword evidence="6" id="KW-0812">Transmembrane</keyword>
<gene>
    <name evidence="17" type="ORF">ACE02W_16520</name>
</gene>
<keyword evidence="7" id="KW-0547">Nucleotide-binding</keyword>
<name>A0ABV4VM86_9GAMM</name>
<evidence type="ECO:0000256" key="12">
    <source>
        <dbReference type="PROSITE-ProRule" id="PRU00110"/>
    </source>
</evidence>
<dbReference type="PROSITE" id="PS50894">
    <property type="entry name" value="HPT"/>
    <property type="match status" value="1"/>
</dbReference>
<dbReference type="SUPFAM" id="SSF47384">
    <property type="entry name" value="Homodimeric domain of signal transducing histidine kinase"/>
    <property type="match status" value="1"/>
</dbReference>
<feature type="domain" description="Response regulatory" evidence="15">
    <location>
        <begin position="1345"/>
        <end position="1461"/>
    </location>
</feature>
<comment type="subcellular location">
    <subcellularLocation>
        <location evidence="2">Cell membrane</location>
        <topology evidence="2">Multi-pass membrane protein</topology>
    </subcellularLocation>
</comment>
<dbReference type="Proteomes" id="UP001576708">
    <property type="component" value="Unassembled WGS sequence"/>
</dbReference>
<dbReference type="EC" id="2.7.13.3" evidence="3"/>
<evidence type="ECO:0000256" key="4">
    <source>
        <dbReference type="ARBA" id="ARBA00022475"/>
    </source>
</evidence>
<dbReference type="InterPro" id="IPR000014">
    <property type="entry name" value="PAS"/>
</dbReference>
<dbReference type="Gene3D" id="1.10.287.130">
    <property type="match status" value="1"/>
</dbReference>
<evidence type="ECO:0000256" key="1">
    <source>
        <dbReference type="ARBA" id="ARBA00000085"/>
    </source>
</evidence>
<dbReference type="InterPro" id="IPR025997">
    <property type="entry name" value="SBP_2_dom"/>
</dbReference>
<dbReference type="SMART" id="SM00387">
    <property type="entry name" value="HATPase_c"/>
    <property type="match status" value="1"/>
</dbReference>
<dbReference type="SUPFAM" id="SSF55874">
    <property type="entry name" value="ATPase domain of HSP90 chaperone/DNA topoisomerase II/histidine kinase"/>
    <property type="match status" value="1"/>
</dbReference>
<dbReference type="Gene3D" id="3.40.50.2300">
    <property type="match status" value="3"/>
</dbReference>
<dbReference type="InterPro" id="IPR004358">
    <property type="entry name" value="Sig_transdc_His_kin-like_C"/>
</dbReference>
<dbReference type="InterPro" id="IPR011006">
    <property type="entry name" value="CheY-like_superfamily"/>
</dbReference>
<dbReference type="Pfam" id="PF00497">
    <property type="entry name" value="SBP_bac_3"/>
    <property type="match status" value="1"/>
</dbReference>
<dbReference type="CDD" id="cd17546">
    <property type="entry name" value="REC_hyHK_CKI1_RcsC-like"/>
    <property type="match status" value="1"/>
</dbReference>
<evidence type="ECO:0000313" key="18">
    <source>
        <dbReference type="Proteomes" id="UP001576708"/>
    </source>
</evidence>
<feature type="domain" description="Histidine kinase" evidence="14">
    <location>
        <begin position="969"/>
        <end position="1190"/>
    </location>
</feature>
<evidence type="ECO:0000256" key="6">
    <source>
        <dbReference type="ARBA" id="ARBA00022692"/>
    </source>
</evidence>
<organism evidence="17 18">
    <name type="scientific">Shewanella mangrovisoli</name>
    <dbReference type="NCBI Taxonomy" id="2864211"/>
    <lineage>
        <taxon>Bacteria</taxon>
        <taxon>Pseudomonadati</taxon>
        <taxon>Pseudomonadota</taxon>
        <taxon>Gammaproteobacteria</taxon>
        <taxon>Alteromonadales</taxon>
        <taxon>Shewanellaceae</taxon>
        <taxon>Shewanella</taxon>
    </lineage>
</organism>
<evidence type="ECO:0000256" key="9">
    <source>
        <dbReference type="ARBA" id="ARBA00022989"/>
    </source>
</evidence>
<keyword evidence="11" id="KW-0472">Membrane</keyword>
<evidence type="ECO:0000256" key="10">
    <source>
        <dbReference type="ARBA" id="ARBA00023012"/>
    </source>
</evidence>
<dbReference type="SMART" id="SM00062">
    <property type="entry name" value="PBPb"/>
    <property type="match status" value="1"/>
</dbReference>
<dbReference type="Gene3D" id="1.20.120.160">
    <property type="entry name" value="HPT domain"/>
    <property type="match status" value="1"/>
</dbReference>
<dbReference type="SUPFAM" id="SSF55785">
    <property type="entry name" value="PYP-like sensor domain (PAS domain)"/>
    <property type="match status" value="2"/>
</dbReference>
<dbReference type="SUPFAM" id="SSF52172">
    <property type="entry name" value="CheY-like"/>
    <property type="match status" value="1"/>
</dbReference>
<dbReference type="InterPro" id="IPR003594">
    <property type="entry name" value="HATPase_dom"/>
</dbReference>
<proteinExistence type="predicted"/>
<feature type="modified residue" description="4-aspartylphosphate" evidence="13">
    <location>
        <position position="1394"/>
    </location>
</feature>
<dbReference type="PROSITE" id="PS50110">
    <property type="entry name" value="RESPONSE_REGULATORY"/>
    <property type="match status" value="1"/>
</dbReference>
<dbReference type="InterPro" id="IPR036890">
    <property type="entry name" value="HATPase_C_sf"/>
</dbReference>
<keyword evidence="8" id="KW-0067">ATP-binding</keyword>
<dbReference type="Pfam" id="PF08448">
    <property type="entry name" value="PAS_4"/>
    <property type="match status" value="1"/>
</dbReference>
<dbReference type="SMART" id="SM00388">
    <property type="entry name" value="HisKA"/>
    <property type="match status" value="1"/>
</dbReference>
<dbReference type="Pfam" id="PF01627">
    <property type="entry name" value="Hpt"/>
    <property type="match status" value="1"/>
</dbReference>
<dbReference type="NCBIfam" id="TIGR00229">
    <property type="entry name" value="sensory_box"/>
    <property type="match status" value="1"/>
</dbReference>
<dbReference type="Pfam" id="PF13426">
    <property type="entry name" value="PAS_9"/>
    <property type="match status" value="1"/>
</dbReference>
<dbReference type="SMART" id="SM00091">
    <property type="entry name" value="PAS"/>
    <property type="match status" value="2"/>
</dbReference>
<comment type="catalytic activity">
    <reaction evidence="1">
        <text>ATP + protein L-histidine = ADP + protein N-phospho-L-histidine.</text>
        <dbReference type="EC" id="2.7.13.3"/>
    </reaction>
</comment>
<dbReference type="Gene3D" id="3.30.450.20">
    <property type="entry name" value="PAS domain"/>
    <property type="match status" value="2"/>
</dbReference>
<dbReference type="CDD" id="cd00088">
    <property type="entry name" value="HPT"/>
    <property type="match status" value="1"/>
</dbReference>
<comment type="caution">
    <text evidence="17">The sequence shown here is derived from an EMBL/GenBank/DDBJ whole genome shotgun (WGS) entry which is preliminary data.</text>
</comment>
<evidence type="ECO:0000256" key="2">
    <source>
        <dbReference type="ARBA" id="ARBA00004651"/>
    </source>
</evidence>
<dbReference type="RefSeq" id="WP_342202366.1">
    <property type="nucleotide sequence ID" value="NZ_JBCATE010000006.1"/>
</dbReference>
<reference evidence="17 18" key="1">
    <citation type="submission" date="2024-09" db="EMBL/GenBank/DDBJ databases">
        <authorList>
            <person name="Zhang Y."/>
        </authorList>
    </citation>
    <scope>NUCLEOTIDE SEQUENCE [LARGE SCALE GENOMIC DNA]</scope>
    <source>
        <strain evidence="17 18">ZJ318</strain>
    </source>
</reference>
<dbReference type="PANTHER" id="PTHR45339">
    <property type="entry name" value="HYBRID SIGNAL TRANSDUCTION HISTIDINE KINASE J"/>
    <property type="match status" value="1"/>
</dbReference>
<dbReference type="InterPro" id="IPR008207">
    <property type="entry name" value="Sig_transdc_His_kin_Hpt_dom"/>
</dbReference>
<keyword evidence="18" id="KW-1185">Reference proteome</keyword>
<dbReference type="InterPro" id="IPR013656">
    <property type="entry name" value="PAS_4"/>
</dbReference>
<evidence type="ECO:0000256" key="7">
    <source>
        <dbReference type="ARBA" id="ARBA00022741"/>
    </source>
</evidence>
<dbReference type="CDD" id="cd16922">
    <property type="entry name" value="HATPase_EvgS-ArcB-TorS-like"/>
    <property type="match status" value="1"/>
</dbReference>
<keyword evidence="5 13" id="KW-0597">Phosphoprotein</keyword>
<dbReference type="CDD" id="cd00082">
    <property type="entry name" value="HisKA"/>
    <property type="match status" value="1"/>
</dbReference>
<dbReference type="Gene3D" id="3.40.190.10">
    <property type="entry name" value="Periplasmic binding protein-like II"/>
    <property type="match status" value="2"/>
</dbReference>
<dbReference type="SUPFAM" id="SSF53822">
    <property type="entry name" value="Periplasmic binding protein-like I"/>
    <property type="match status" value="1"/>
</dbReference>
<dbReference type="InterPro" id="IPR001789">
    <property type="entry name" value="Sig_transdc_resp-reg_receiver"/>
</dbReference>
<dbReference type="Pfam" id="PF00512">
    <property type="entry name" value="HisKA"/>
    <property type="match status" value="1"/>
</dbReference>